<dbReference type="Pfam" id="PF01701">
    <property type="entry name" value="PSI_PsaJ"/>
    <property type="match status" value="1"/>
</dbReference>
<keyword evidence="12" id="KW-0934">Plastid</keyword>
<keyword evidence="8 10" id="KW-0472">Membrane</keyword>
<evidence type="ECO:0000256" key="4">
    <source>
        <dbReference type="ARBA" id="ARBA00019868"/>
    </source>
</evidence>
<dbReference type="EMBL" id="MK705757">
    <property type="protein sequence ID" value="QEG57900.1"/>
    <property type="molecule type" value="Genomic_DNA"/>
</dbReference>
<dbReference type="GO" id="GO:0009522">
    <property type="term" value="C:photosystem I"/>
    <property type="evidence" value="ECO:0007669"/>
    <property type="project" value="UniProtKB-KW"/>
</dbReference>
<feature type="transmembrane region" description="Helical" evidence="11">
    <location>
        <begin position="6"/>
        <end position="27"/>
    </location>
</feature>
<proteinExistence type="inferred from homology"/>
<evidence type="ECO:0000256" key="6">
    <source>
        <dbReference type="ARBA" id="ARBA00022836"/>
    </source>
</evidence>
<accession>A0A5B9RFJ2</accession>
<dbReference type="GO" id="GO:0009535">
    <property type="term" value="C:chloroplast thylakoid membrane"/>
    <property type="evidence" value="ECO:0007669"/>
    <property type="project" value="UniProtKB-SubCell"/>
</dbReference>
<keyword evidence="10" id="KW-0602">Photosynthesis</keyword>
<reference evidence="12" key="1">
    <citation type="journal article" date="2019" name="Bot. J. Linn. Soc.">
        <title>Dynamism in plastome structure observed across the phylogenetic tree of ferns.</title>
        <authorList>
            <person name="Lehtonen S."/>
            <person name="Cardenas G.G."/>
        </authorList>
    </citation>
    <scope>NUCLEOTIDE SEQUENCE</scope>
</reference>
<evidence type="ECO:0000256" key="3">
    <source>
        <dbReference type="ARBA" id="ARBA00006318"/>
    </source>
</evidence>
<evidence type="ECO:0000256" key="5">
    <source>
        <dbReference type="ARBA" id="ARBA00022692"/>
    </source>
</evidence>
<dbReference type="AlphaFoldDB" id="A0A5B9RFJ2"/>
<dbReference type="PANTHER" id="PTHR36082:SF2">
    <property type="entry name" value="PHOTOSYSTEM I REACTION CENTER SUBUNIT IX"/>
    <property type="match status" value="1"/>
</dbReference>
<keyword evidence="5 10" id="KW-0812">Transmembrane</keyword>
<keyword evidence="6 10" id="KW-0603">Photosystem I</keyword>
<evidence type="ECO:0000256" key="10">
    <source>
        <dbReference type="HAMAP-Rule" id="MF_00522"/>
    </source>
</evidence>
<dbReference type="Gene3D" id="1.20.5.510">
    <property type="entry name" value="Single helix bin"/>
    <property type="match status" value="1"/>
</dbReference>
<dbReference type="InterPro" id="IPR002615">
    <property type="entry name" value="PSI_PsaJ"/>
</dbReference>
<name>A0A5B9RFJ2_9MONI</name>
<dbReference type="RefSeq" id="YP_009691120.1">
    <property type="nucleotide sequence ID" value="NC_044687.1"/>
</dbReference>
<dbReference type="HAMAP" id="MF_00522">
    <property type="entry name" value="PSI_PsaJ"/>
    <property type="match status" value="1"/>
</dbReference>
<dbReference type="InterPro" id="IPR036062">
    <property type="entry name" value="PSI_PsaJ_sf"/>
</dbReference>
<comment type="similarity">
    <text evidence="3 10">Belongs to the PsaJ family.</text>
</comment>
<dbReference type="GeneID" id="41795378"/>
<keyword evidence="12" id="KW-0150">Chloroplast</keyword>
<evidence type="ECO:0000256" key="1">
    <source>
        <dbReference type="ARBA" id="ARBA00002115"/>
    </source>
</evidence>
<evidence type="ECO:0000313" key="12">
    <source>
        <dbReference type="EMBL" id="QEG57900.1"/>
    </source>
</evidence>
<keyword evidence="7 10" id="KW-1133">Transmembrane helix</keyword>
<geneLocation type="chloroplast" evidence="12"/>
<sequence>MQHVKIYLSTAPVVAAIWFGLLAGSLIEINRFFPDALLFPFFY</sequence>
<protein>
    <recommendedName>
        <fullName evidence="4 10">Photosystem I reaction center subunit IX</fullName>
    </recommendedName>
    <alternativeName>
        <fullName evidence="9 10">PSI-J</fullName>
    </alternativeName>
</protein>
<gene>
    <name evidence="10 12" type="primary">psaJ</name>
</gene>
<evidence type="ECO:0000256" key="7">
    <source>
        <dbReference type="ARBA" id="ARBA00022989"/>
    </source>
</evidence>
<dbReference type="PANTHER" id="PTHR36082">
    <property type="match status" value="1"/>
</dbReference>
<comment type="function">
    <text evidence="1 10">May help in the organization of the PsaE and PsaF subunits.</text>
</comment>
<evidence type="ECO:0000256" key="9">
    <source>
        <dbReference type="ARBA" id="ARBA00033429"/>
    </source>
</evidence>
<comment type="subcellular location">
    <subcellularLocation>
        <location evidence="2">Membrane</location>
        <topology evidence="2">Single-pass membrane protein</topology>
    </subcellularLocation>
    <subcellularLocation>
        <location evidence="10">Plastid</location>
        <location evidence="10">Chloroplast thylakoid membrane</location>
        <topology evidence="10">Single-pass membrane protein</topology>
    </subcellularLocation>
</comment>
<dbReference type="SUPFAM" id="SSF81544">
    <property type="entry name" value="Subunit IX of photosystem I reaction centre, PsaJ"/>
    <property type="match status" value="1"/>
</dbReference>
<keyword evidence="10" id="KW-0793">Thylakoid</keyword>
<organism evidence="12">
    <name type="scientific">Tectaria panamensis</name>
    <dbReference type="NCBI Taxonomy" id="1435282"/>
    <lineage>
        <taxon>Eukaryota</taxon>
        <taxon>Viridiplantae</taxon>
        <taxon>Streptophyta</taxon>
        <taxon>Embryophyta</taxon>
        <taxon>Tracheophyta</taxon>
        <taxon>Polypodiopsida</taxon>
        <taxon>Polypodiidae</taxon>
        <taxon>Polypodiales</taxon>
        <taxon>Polypodiineae</taxon>
        <taxon>Tectariaceae</taxon>
        <taxon>Tectaria</taxon>
    </lineage>
</organism>
<dbReference type="GO" id="GO:0015979">
    <property type="term" value="P:photosynthesis"/>
    <property type="evidence" value="ECO:0007669"/>
    <property type="project" value="UniProtKB-UniRule"/>
</dbReference>
<evidence type="ECO:0000256" key="2">
    <source>
        <dbReference type="ARBA" id="ARBA00004167"/>
    </source>
</evidence>
<evidence type="ECO:0000256" key="11">
    <source>
        <dbReference type="SAM" id="Phobius"/>
    </source>
</evidence>
<evidence type="ECO:0000256" key="8">
    <source>
        <dbReference type="ARBA" id="ARBA00023136"/>
    </source>
</evidence>